<keyword evidence="1" id="KW-0413">Isomerase</keyword>
<keyword evidence="3" id="KW-0456">Lyase</keyword>
<dbReference type="SUPFAM" id="SSF48600">
    <property type="entry name" value="Chorismate mutase II"/>
    <property type="match status" value="1"/>
</dbReference>
<evidence type="ECO:0000313" key="3">
    <source>
        <dbReference type="EMBL" id="MDR6243813.1"/>
    </source>
</evidence>
<accession>A0ABU1IX35</accession>
<dbReference type="InterPro" id="IPR051331">
    <property type="entry name" value="Chorismate_mutase-related"/>
</dbReference>
<organism evidence="3 4">
    <name type="scientific">Paenibacillus hunanensis</name>
    <dbReference type="NCBI Taxonomy" id="539262"/>
    <lineage>
        <taxon>Bacteria</taxon>
        <taxon>Bacillati</taxon>
        <taxon>Bacillota</taxon>
        <taxon>Bacilli</taxon>
        <taxon>Bacillales</taxon>
        <taxon>Paenibacillaceae</taxon>
        <taxon>Paenibacillus</taxon>
    </lineage>
</organism>
<evidence type="ECO:0000313" key="4">
    <source>
        <dbReference type="Proteomes" id="UP001185028"/>
    </source>
</evidence>
<gene>
    <name evidence="3" type="ORF">JOC58_001706</name>
</gene>
<dbReference type="Pfam" id="PF01817">
    <property type="entry name" value="CM_2"/>
    <property type="match status" value="1"/>
</dbReference>
<dbReference type="Proteomes" id="UP001185028">
    <property type="component" value="Unassembled WGS sequence"/>
</dbReference>
<dbReference type="EC" id="4.2.99.21" evidence="3"/>
<comment type="caution">
    <text evidence="3">The sequence shown here is derived from an EMBL/GenBank/DDBJ whole genome shotgun (WGS) entry which is preliminary data.</text>
</comment>
<keyword evidence="3" id="KW-0670">Pyruvate</keyword>
<keyword evidence="4" id="KW-1185">Reference proteome</keyword>
<protein>
    <submittedName>
        <fullName evidence="3">Isochorismate pyruvate lyase</fullName>
        <ecNumber evidence="3">4.2.99.21</ecNumber>
    </submittedName>
</protein>
<evidence type="ECO:0000256" key="1">
    <source>
        <dbReference type="ARBA" id="ARBA00023235"/>
    </source>
</evidence>
<feature type="domain" description="Chorismate mutase" evidence="2">
    <location>
        <begin position="1"/>
        <end position="91"/>
    </location>
</feature>
<dbReference type="PROSITE" id="PS51168">
    <property type="entry name" value="CHORISMATE_MUT_2"/>
    <property type="match status" value="1"/>
</dbReference>
<dbReference type="InterPro" id="IPR036263">
    <property type="entry name" value="Chorismate_II_sf"/>
</dbReference>
<dbReference type="EMBL" id="JAVDQH010000005">
    <property type="protein sequence ID" value="MDR6243813.1"/>
    <property type="molecule type" value="Genomic_DNA"/>
</dbReference>
<dbReference type="RefSeq" id="WP_188777004.1">
    <property type="nucleotide sequence ID" value="NZ_BMMB01000008.1"/>
</dbReference>
<proteinExistence type="predicted"/>
<dbReference type="GO" id="GO:0043904">
    <property type="term" value="F:isochorismate pyruvate lyase activity"/>
    <property type="evidence" value="ECO:0007669"/>
    <property type="project" value="UniProtKB-EC"/>
</dbReference>
<dbReference type="PANTHER" id="PTHR38041">
    <property type="entry name" value="CHORISMATE MUTASE"/>
    <property type="match status" value="1"/>
</dbReference>
<dbReference type="InterPro" id="IPR002701">
    <property type="entry name" value="CM_II_prokaryot"/>
</dbReference>
<reference evidence="3 4" key="1">
    <citation type="submission" date="2023-07" db="EMBL/GenBank/DDBJ databases">
        <title>Genomic Encyclopedia of Type Strains, Phase IV (KMG-IV): sequencing the most valuable type-strain genomes for metagenomic binning, comparative biology and taxonomic classification.</title>
        <authorList>
            <person name="Goeker M."/>
        </authorList>
    </citation>
    <scope>NUCLEOTIDE SEQUENCE [LARGE SCALE GENOMIC DNA]</scope>
    <source>
        <strain evidence="3 4">DSM 22170</strain>
    </source>
</reference>
<dbReference type="Gene3D" id="1.20.59.10">
    <property type="entry name" value="Chorismate mutase"/>
    <property type="match status" value="1"/>
</dbReference>
<dbReference type="InterPro" id="IPR036979">
    <property type="entry name" value="CM_dom_sf"/>
</dbReference>
<dbReference type="PANTHER" id="PTHR38041:SF1">
    <property type="entry name" value="CHORISMATE MUTASE"/>
    <property type="match status" value="1"/>
</dbReference>
<name>A0ABU1IX35_9BACL</name>
<dbReference type="SMART" id="SM00830">
    <property type="entry name" value="CM_2"/>
    <property type="match status" value="1"/>
</dbReference>
<sequence length="108" mass="12035">METCKSLDEVRGHIDRLDQQIIGLLSERSQYVKQAATFKKDTDAVKAPARVEAVITKVRELASANELNPLVAEQVYRAMIAAFIEDELQEHARLQQMPKPAADSDAQA</sequence>
<evidence type="ECO:0000259" key="2">
    <source>
        <dbReference type="PROSITE" id="PS51168"/>
    </source>
</evidence>